<gene>
    <name evidence="3" type="ORF">G7077_03485</name>
</gene>
<dbReference type="GO" id="GO:0008320">
    <property type="term" value="F:protein transmembrane transporter activity"/>
    <property type="evidence" value="ECO:0007669"/>
    <property type="project" value="TreeGrafter"/>
</dbReference>
<evidence type="ECO:0000256" key="1">
    <source>
        <dbReference type="SAM" id="MobiDB-lite"/>
    </source>
</evidence>
<accession>A0A6G7YMZ4</accession>
<organism evidence="3 4">
    <name type="scientific">Sphingomonas piscis</name>
    <dbReference type="NCBI Taxonomy" id="2714943"/>
    <lineage>
        <taxon>Bacteria</taxon>
        <taxon>Pseudomonadati</taxon>
        <taxon>Pseudomonadota</taxon>
        <taxon>Alphaproteobacteria</taxon>
        <taxon>Sphingomonadales</taxon>
        <taxon>Sphingomonadaceae</taxon>
        <taxon>Sphingomonas</taxon>
    </lineage>
</organism>
<dbReference type="Pfam" id="PF03865">
    <property type="entry name" value="ShlB"/>
    <property type="match status" value="1"/>
</dbReference>
<protein>
    <submittedName>
        <fullName evidence="3">ShlB/FhaC/HecB family hemolysin secretion/activation protein</fullName>
    </submittedName>
</protein>
<dbReference type="Proteomes" id="UP000503222">
    <property type="component" value="Chromosome"/>
</dbReference>
<dbReference type="PANTHER" id="PTHR34597:SF6">
    <property type="entry name" value="BLR6126 PROTEIN"/>
    <property type="match status" value="1"/>
</dbReference>
<evidence type="ECO:0000313" key="4">
    <source>
        <dbReference type="Proteomes" id="UP000503222"/>
    </source>
</evidence>
<dbReference type="PANTHER" id="PTHR34597">
    <property type="entry name" value="SLR1661 PROTEIN"/>
    <property type="match status" value="1"/>
</dbReference>
<dbReference type="Gene3D" id="2.40.160.50">
    <property type="entry name" value="membrane protein fhac: a member of the omp85/tpsb transporter family"/>
    <property type="match status" value="1"/>
</dbReference>
<dbReference type="InterPro" id="IPR005565">
    <property type="entry name" value="Hemolysn_activator_HlyB_C"/>
</dbReference>
<evidence type="ECO:0000313" key="3">
    <source>
        <dbReference type="EMBL" id="QIK78113.1"/>
    </source>
</evidence>
<name>A0A6G7YMZ4_9SPHN</name>
<dbReference type="RefSeq" id="WP_166410507.1">
    <property type="nucleotide sequence ID" value="NZ_CP049869.1"/>
</dbReference>
<proteinExistence type="predicted"/>
<dbReference type="KEGG" id="spii:G7077_03485"/>
<reference evidence="3 4" key="1">
    <citation type="submission" date="2020-03" db="EMBL/GenBank/DDBJ databases">
        <title>Sphingomonas sp. nov., isolated from fish.</title>
        <authorList>
            <person name="Hyun D.-W."/>
            <person name="Bae J.-W."/>
        </authorList>
    </citation>
    <scope>NUCLEOTIDE SEQUENCE [LARGE SCALE GENOMIC DNA]</scope>
    <source>
        <strain evidence="3 4">HDW15B</strain>
    </source>
</reference>
<dbReference type="GO" id="GO:0046819">
    <property type="term" value="P:protein secretion by the type V secretion system"/>
    <property type="evidence" value="ECO:0007669"/>
    <property type="project" value="TreeGrafter"/>
</dbReference>
<keyword evidence="4" id="KW-1185">Reference proteome</keyword>
<dbReference type="GO" id="GO:0098046">
    <property type="term" value="C:type V protein secretion system complex"/>
    <property type="evidence" value="ECO:0007669"/>
    <property type="project" value="TreeGrafter"/>
</dbReference>
<dbReference type="InterPro" id="IPR051544">
    <property type="entry name" value="TPS_OM_transporter"/>
</dbReference>
<dbReference type="EMBL" id="CP049869">
    <property type="protein sequence ID" value="QIK78113.1"/>
    <property type="molecule type" value="Genomic_DNA"/>
</dbReference>
<dbReference type="AlphaFoldDB" id="A0A6G7YMZ4"/>
<feature type="domain" description="Haemolysin activator HlyB C-terminal" evidence="2">
    <location>
        <begin position="194"/>
        <end position="490"/>
    </location>
</feature>
<evidence type="ECO:0000259" key="2">
    <source>
        <dbReference type="Pfam" id="PF03865"/>
    </source>
</evidence>
<sequence>MALSILLAAAVLQQLPTGGAGITRERLDQRPPAPVVRKPGPSGQTKVETVGNGQPIAGIAFRGAQAPVNVAAAAEAFVGRPINRDTLVELAGALSRAYKKSDVALYTISVPDQPFEKNVVVVQLAEGSIGSVDVRSNKGRPVPLLQKQAARLVGQQPLEKAAMQRQFSLMRAIPGLSFDTQFDNSGSNDALKLIVNAKQKHAQLVTGIGNRGPDLAGDLLAQARLSFYGLATHGDHLSFTAMNSAKIRRYRQLGASYSVPIGADGLTLSSNAAWVRTRASRFNIEGTAKLVSVALTYPVIRTYEQAADVSLGVDGVNSENAAFGNVIATEQTRAARLSGGFVTATPKRTISASAIASHGLDILNARVISPLAKANFRKVNGNIGVDQKVETRFSGRATLTGQYSPDPLPGAELFAVGGATVGRAFDTSFLTGDSGVGGVLELAYQPLGKGDLTKSEIYAFGDAARLSYHRRGPLPSQRFDLASAGAGVRLRYKELVELGLEGARVIDRPYPGYDGKWRLSLYYNLSL</sequence>
<feature type="region of interest" description="Disordered" evidence="1">
    <location>
        <begin position="22"/>
        <end position="46"/>
    </location>
</feature>